<evidence type="ECO:0000256" key="2">
    <source>
        <dbReference type="RuleBase" id="RU000363"/>
    </source>
</evidence>
<dbReference type="Proteomes" id="UP000444721">
    <property type="component" value="Unassembled WGS sequence"/>
</dbReference>
<dbReference type="PRINTS" id="PR00081">
    <property type="entry name" value="GDHRDH"/>
</dbReference>
<dbReference type="PRINTS" id="PR00080">
    <property type="entry name" value="SDRFAMILY"/>
</dbReference>
<feature type="transmembrane region" description="Helical" evidence="3">
    <location>
        <begin position="16"/>
        <end position="36"/>
    </location>
</feature>
<dbReference type="RefSeq" id="XP_044565033.1">
    <property type="nucleotide sequence ID" value="XM_044704175.1"/>
</dbReference>
<keyword evidence="3" id="KW-0472">Membrane</keyword>
<evidence type="ECO:0000256" key="3">
    <source>
        <dbReference type="SAM" id="Phobius"/>
    </source>
</evidence>
<dbReference type="GO" id="GO:0016491">
    <property type="term" value="F:oxidoreductase activity"/>
    <property type="evidence" value="ECO:0007669"/>
    <property type="project" value="UniProtKB-KW"/>
</dbReference>
<comment type="caution">
    <text evidence="4">The sequence shown here is derived from an EMBL/GenBank/DDBJ whole genome shotgun (WGS) entry which is preliminary data.</text>
</comment>
<evidence type="ECO:0000256" key="1">
    <source>
        <dbReference type="ARBA" id="ARBA00023002"/>
    </source>
</evidence>
<dbReference type="InterPro" id="IPR002347">
    <property type="entry name" value="SDR_fam"/>
</dbReference>
<dbReference type="VEuPathDB" id="AmoebaDB:FDP41_013534"/>
<dbReference type="Pfam" id="PF00106">
    <property type="entry name" value="adh_short"/>
    <property type="match status" value="1"/>
</dbReference>
<comment type="similarity">
    <text evidence="2">Belongs to the short-chain dehydrogenases/reductases (SDR) family.</text>
</comment>
<reference evidence="4 5" key="1">
    <citation type="journal article" date="2019" name="Sci. Rep.">
        <title>Nanopore sequencing improves the draft genome of the human pathogenic amoeba Naegleria fowleri.</title>
        <authorList>
            <person name="Liechti N."/>
            <person name="Schurch N."/>
            <person name="Bruggmann R."/>
            <person name="Wittwer M."/>
        </authorList>
    </citation>
    <scope>NUCLEOTIDE SEQUENCE [LARGE SCALE GENOMIC DNA]</scope>
    <source>
        <strain evidence="4 5">ATCC 30894</strain>
    </source>
</reference>
<dbReference type="SUPFAM" id="SSF51735">
    <property type="entry name" value="NAD(P)-binding Rossmann-fold domains"/>
    <property type="match status" value="1"/>
</dbReference>
<dbReference type="InterPro" id="IPR036291">
    <property type="entry name" value="NAD(P)-bd_dom_sf"/>
</dbReference>
<keyword evidence="5" id="KW-1185">Reference proteome</keyword>
<name>A0A6A5C376_NAEFO</name>
<evidence type="ECO:0000313" key="4">
    <source>
        <dbReference type="EMBL" id="KAF0980320.1"/>
    </source>
</evidence>
<dbReference type="OMA" id="PLVPWAR"/>
<dbReference type="EMBL" id="VFQX01000019">
    <property type="protein sequence ID" value="KAF0980320.1"/>
    <property type="molecule type" value="Genomic_DNA"/>
</dbReference>
<dbReference type="OrthoDB" id="191139at2759"/>
<proteinExistence type="inferred from homology"/>
<sequence length="404" mass="44558">MSFLWDALLSAASPPLTLSAVGVALVAVLTFGKLYFNGGMVPSYLLNHTNLNGKVAIVTGPSLGGIGFEAAAFLYSRGATVILGVRNVSNGDMIQQEIFKKYPTSESTTKSDSQIHVVALDLSDLQSVKSFTKTFKEKFDRLDILLNNAGIMMTPHSTTKQGVEIQFGTNHLGHFLLTYLLLDLIKISNGRVVNVSSRAGEHWVKEKDECQQVILNDGVNSGGIERSGGVNSGSGGVERSGGDNIHYSKLSGFASFTLDTVQGDCKEIPTDRLYGRSKFANMVFTRRLEKELRRKDDDDGCTTLASAFSLHPGVIRTQLWRHLNPLYFTLVAPFWWYITKNAYQGAQTSIYLCIAPLNQLKGGNYYSDCKLDDASENQLALDEELQERLWNTSLELCQPFLNQD</sequence>
<dbReference type="PANTHER" id="PTHR43157">
    <property type="entry name" value="PHOSPHATIDYLINOSITOL-GLYCAN BIOSYNTHESIS CLASS F PROTEIN-RELATED"/>
    <property type="match status" value="1"/>
</dbReference>
<evidence type="ECO:0000313" key="5">
    <source>
        <dbReference type="Proteomes" id="UP000444721"/>
    </source>
</evidence>
<dbReference type="VEuPathDB" id="AmoebaDB:NfTy_028270"/>
<dbReference type="Gene3D" id="3.40.50.720">
    <property type="entry name" value="NAD(P)-binding Rossmann-like Domain"/>
    <property type="match status" value="1"/>
</dbReference>
<dbReference type="AlphaFoldDB" id="A0A6A5C376"/>
<keyword evidence="3" id="KW-0812">Transmembrane</keyword>
<gene>
    <name evidence="4" type="ORF">FDP41_013534</name>
</gene>
<protein>
    <submittedName>
        <fullName evidence="4">Uncharacterized protein</fullName>
    </submittedName>
</protein>
<keyword evidence="3" id="KW-1133">Transmembrane helix</keyword>
<dbReference type="VEuPathDB" id="AmoebaDB:NF0019640"/>
<dbReference type="GeneID" id="68120749"/>
<keyword evidence="1" id="KW-0560">Oxidoreductase</keyword>
<accession>A0A6A5C376</accession>
<dbReference type="PANTHER" id="PTHR43157:SF31">
    <property type="entry name" value="PHOSPHATIDYLINOSITOL-GLYCAN BIOSYNTHESIS CLASS F PROTEIN"/>
    <property type="match status" value="1"/>
</dbReference>
<organism evidence="4 5">
    <name type="scientific">Naegleria fowleri</name>
    <name type="common">Brain eating amoeba</name>
    <dbReference type="NCBI Taxonomy" id="5763"/>
    <lineage>
        <taxon>Eukaryota</taxon>
        <taxon>Discoba</taxon>
        <taxon>Heterolobosea</taxon>
        <taxon>Tetramitia</taxon>
        <taxon>Eutetramitia</taxon>
        <taxon>Vahlkampfiidae</taxon>
        <taxon>Naegleria</taxon>
    </lineage>
</organism>